<accession>A0ABP5MCB6</accession>
<dbReference type="Gene3D" id="1.20.120.160">
    <property type="entry name" value="HPT domain"/>
    <property type="match status" value="1"/>
</dbReference>
<gene>
    <name evidence="2" type="ORF">GCM10009784_02120</name>
</gene>
<sequence>MALSRPSADDDDAESLRAVGAEPRRAPGGSHRVDRTPLVDPNVLHDLEDQLDSPAAARAFVRDYVAVWDERDLRISSAIARRNQAASLDAVLSLKITSTMVGATQLVTLASALEKLLREGKLEEAEAALPHVHRCGVRTMRELRLLHLNKP</sequence>
<dbReference type="EMBL" id="BAAAON010000001">
    <property type="protein sequence ID" value="GAA2172285.1"/>
    <property type="molecule type" value="Genomic_DNA"/>
</dbReference>
<evidence type="ECO:0000313" key="2">
    <source>
        <dbReference type="EMBL" id="GAA2172285.1"/>
    </source>
</evidence>
<evidence type="ECO:0000256" key="1">
    <source>
        <dbReference type="SAM" id="MobiDB-lite"/>
    </source>
</evidence>
<feature type="region of interest" description="Disordered" evidence="1">
    <location>
        <begin position="1"/>
        <end position="37"/>
    </location>
</feature>
<dbReference type="InterPro" id="IPR036641">
    <property type="entry name" value="HPT_dom_sf"/>
</dbReference>
<protein>
    <recommendedName>
        <fullName evidence="4">Hpt domain-containing protein</fullName>
    </recommendedName>
</protein>
<organism evidence="2 3">
    <name type="scientific">Arthrobacter parietis</name>
    <dbReference type="NCBI Taxonomy" id="271434"/>
    <lineage>
        <taxon>Bacteria</taxon>
        <taxon>Bacillati</taxon>
        <taxon>Actinomycetota</taxon>
        <taxon>Actinomycetes</taxon>
        <taxon>Micrococcales</taxon>
        <taxon>Micrococcaceae</taxon>
        <taxon>Arthrobacter</taxon>
    </lineage>
</organism>
<dbReference type="SUPFAM" id="SSF47226">
    <property type="entry name" value="Histidine-containing phosphotransfer domain, HPT domain"/>
    <property type="match status" value="1"/>
</dbReference>
<dbReference type="RefSeq" id="WP_277359588.1">
    <property type="nucleotide sequence ID" value="NZ_BAAAON010000001.1"/>
</dbReference>
<name>A0ABP5MCB6_9MICC</name>
<evidence type="ECO:0008006" key="4">
    <source>
        <dbReference type="Google" id="ProtNLM"/>
    </source>
</evidence>
<dbReference type="Proteomes" id="UP001500974">
    <property type="component" value="Unassembled WGS sequence"/>
</dbReference>
<comment type="caution">
    <text evidence="2">The sequence shown here is derived from an EMBL/GenBank/DDBJ whole genome shotgun (WGS) entry which is preliminary data.</text>
</comment>
<evidence type="ECO:0000313" key="3">
    <source>
        <dbReference type="Proteomes" id="UP001500974"/>
    </source>
</evidence>
<reference evidence="3" key="1">
    <citation type="journal article" date="2019" name="Int. J. Syst. Evol. Microbiol.">
        <title>The Global Catalogue of Microorganisms (GCM) 10K type strain sequencing project: providing services to taxonomists for standard genome sequencing and annotation.</title>
        <authorList>
            <consortium name="The Broad Institute Genomics Platform"/>
            <consortium name="The Broad Institute Genome Sequencing Center for Infectious Disease"/>
            <person name="Wu L."/>
            <person name="Ma J."/>
        </authorList>
    </citation>
    <scope>NUCLEOTIDE SEQUENCE [LARGE SCALE GENOMIC DNA]</scope>
    <source>
        <strain evidence="3">JCM 14917</strain>
    </source>
</reference>
<proteinExistence type="predicted"/>
<keyword evidence="3" id="KW-1185">Reference proteome</keyword>